<evidence type="ECO:0000256" key="3">
    <source>
        <dbReference type="ARBA" id="ARBA00022989"/>
    </source>
</evidence>
<dbReference type="InterPro" id="IPR052719">
    <property type="entry name" value="CvpA-like"/>
</dbReference>
<feature type="transmembrane region" description="Helical" evidence="5">
    <location>
        <begin position="31"/>
        <end position="57"/>
    </location>
</feature>
<organism evidence="6">
    <name type="scientific">Candidatus Kentrum sp. FW</name>
    <dbReference type="NCBI Taxonomy" id="2126338"/>
    <lineage>
        <taxon>Bacteria</taxon>
        <taxon>Pseudomonadati</taxon>
        <taxon>Pseudomonadota</taxon>
        <taxon>Gammaproteobacteria</taxon>
        <taxon>Candidatus Kentrum</taxon>
    </lineage>
</organism>
<evidence type="ECO:0000256" key="4">
    <source>
        <dbReference type="ARBA" id="ARBA00023136"/>
    </source>
</evidence>
<evidence type="ECO:0000256" key="5">
    <source>
        <dbReference type="SAM" id="Phobius"/>
    </source>
</evidence>
<dbReference type="GO" id="GO:0016020">
    <property type="term" value="C:membrane"/>
    <property type="evidence" value="ECO:0007669"/>
    <property type="project" value="UniProtKB-SubCell"/>
</dbReference>
<dbReference type="EMBL" id="CAADEW010000132">
    <property type="protein sequence ID" value="VFJ62619.1"/>
    <property type="molecule type" value="Genomic_DNA"/>
</dbReference>
<keyword evidence="4 5" id="KW-0472">Membrane</keyword>
<reference evidence="6" key="1">
    <citation type="submission" date="2019-02" db="EMBL/GenBank/DDBJ databases">
        <authorList>
            <person name="Gruber-Vodicka R. H."/>
            <person name="Seah K. B. B."/>
        </authorList>
    </citation>
    <scope>NUCLEOTIDE SEQUENCE</scope>
    <source>
        <strain evidence="6">BECK_BZ106</strain>
        <strain evidence="7">BECK_BZ15</strain>
    </source>
</reference>
<proteinExistence type="predicted"/>
<keyword evidence="2 5" id="KW-0812">Transmembrane</keyword>
<sequence length="163" mass="17921">MNWADYAILVIIGISAMISITRGFMSEALSLLGWILAFWLALTFMNALAVQLIPWISVPSVRLGISFITLLVVTLLLTAMVNRLVNQLVEKTGLTGTDRVLGVVFGIVRGIVVVAICVLLAGLTALPRDPWWQESLLISRHFQDLAIQIRGLLPPELASHLTY</sequence>
<dbReference type="PANTHER" id="PTHR36926:SF1">
    <property type="entry name" value="COLICIN V PRODUCTION PROTEIN"/>
    <property type="match status" value="1"/>
</dbReference>
<dbReference type="PANTHER" id="PTHR36926">
    <property type="entry name" value="COLICIN V PRODUCTION PROTEIN"/>
    <property type="match status" value="1"/>
</dbReference>
<dbReference type="EMBL" id="CAADFD010000040">
    <property type="protein sequence ID" value="VFJ58296.1"/>
    <property type="molecule type" value="Genomic_DNA"/>
</dbReference>
<protein>
    <submittedName>
        <fullName evidence="6">Membrane protein required for colicin V production</fullName>
    </submittedName>
</protein>
<evidence type="ECO:0000256" key="1">
    <source>
        <dbReference type="ARBA" id="ARBA00004141"/>
    </source>
</evidence>
<feature type="transmembrane region" description="Helical" evidence="5">
    <location>
        <begin position="6"/>
        <end position="24"/>
    </location>
</feature>
<accession>A0A450SWJ0</accession>
<comment type="subcellular location">
    <subcellularLocation>
        <location evidence="1">Membrane</location>
        <topology evidence="1">Multi-pass membrane protein</topology>
    </subcellularLocation>
</comment>
<evidence type="ECO:0000256" key="2">
    <source>
        <dbReference type="ARBA" id="ARBA00022692"/>
    </source>
</evidence>
<dbReference type="InterPro" id="IPR003825">
    <property type="entry name" value="Colicin-V_CvpA"/>
</dbReference>
<evidence type="ECO:0000313" key="6">
    <source>
        <dbReference type="EMBL" id="VFJ58296.1"/>
    </source>
</evidence>
<feature type="transmembrane region" description="Helical" evidence="5">
    <location>
        <begin position="101"/>
        <end position="126"/>
    </location>
</feature>
<gene>
    <name evidence="7" type="ORF">BECKFW1821A_GA0114235_11327</name>
    <name evidence="6" type="ORF">BECKFW1821B_GA0114236_104023</name>
</gene>
<dbReference type="GO" id="GO:0009403">
    <property type="term" value="P:toxin biosynthetic process"/>
    <property type="evidence" value="ECO:0007669"/>
    <property type="project" value="InterPro"/>
</dbReference>
<evidence type="ECO:0000313" key="7">
    <source>
        <dbReference type="EMBL" id="VFJ62619.1"/>
    </source>
</evidence>
<name>A0A450SWJ0_9GAMM</name>
<keyword evidence="3 5" id="KW-1133">Transmembrane helix</keyword>
<feature type="transmembrane region" description="Helical" evidence="5">
    <location>
        <begin position="63"/>
        <end position="81"/>
    </location>
</feature>
<dbReference type="Pfam" id="PF02674">
    <property type="entry name" value="Colicin_V"/>
    <property type="match status" value="1"/>
</dbReference>
<dbReference type="AlphaFoldDB" id="A0A450SWJ0"/>